<evidence type="ECO:0000256" key="1">
    <source>
        <dbReference type="ARBA" id="ARBA00022679"/>
    </source>
</evidence>
<dbReference type="GO" id="GO:0016740">
    <property type="term" value="F:transferase activity"/>
    <property type="evidence" value="ECO:0007669"/>
    <property type="project" value="UniProtKB-KW"/>
</dbReference>
<evidence type="ECO:0008006" key="3">
    <source>
        <dbReference type="Google" id="ProtNLM"/>
    </source>
</evidence>
<reference evidence="2" key="1">
    <citation type="submission" date="2024-02" db="EMBL/GenBank/DDBJ databases">
        <title>Sediminibacterium planktonica sp. nov. and Sediminibacterium longus sp. nov., isolated from surface lake and river water.</title>
        <authorList>
            <person name="Watanabe K."/>
            <person name="Takemine S."/>
            <person name="Ishii Y."/>
            <person name="Ogata Y."/>
            <person name="Shindo C."/>
            <person name="Suda W."/>
        </authorList>
    </citation>
    <scope>NUCLEOTIDE SEQUENCE</scope>
    <source>
        <strain evidence="2">KACHI17</strain>
    </source>
</reference>
<dbReference type="RefSeq" id="WP_353550644.1">
    <property type="nucleotide sequence ID" value="NZ_AP029612.1"/>
</dbReference>
<gene>
    <name evidence="2" type="ORF">KACHI17_12440</name>
</gene>
<evidence type="ECO:0000313" key="2">
    <source>
        <dbReference type="EMBL" id="BFG70363.1"/>
    </source>
</evidence>
<keyword evidence="1" id="KW-0808">Transferase</keyword>
<proteinExistence type="predicted"/>
<dbReference type="PANTHER" id="PTHR43861:SF3">
    <property type="entry name" value="PUTATIVE (AFU_ORTHOLOGUE AFUA_2G14390)-RELATED"/>
    <property type="match status" value="1"/>
</dbReference>
<dbReference type="SUPFAM" id="SSF53335">
    <property type="entry name" value="S-adenosyl-L-methionine-dependent methyltransferases"/>
    <property type="match status" value="1"/>
</dbReference>
<dbReference type="Pfam" id="PF13489">
    <property type="entry name" value="Methyltransf_23"/>
    <property type="match status" value="1"/>
</dbReference>
<organism evidence="2">
    <name type="scientific">Sediminibacterium sp. KACHI17</name>
    <dbReference type="NCBI Taxonomy" id="1751071"/>
    <lineage>
        <taxon>Bacteria</taxon>
        <taxon>Pseudomonadati</taxon>
        <taxon>Bacteroidota</taxon>
        <taxon>Chitinophagia</taxon>
        <taxon>Chitinophagales</taxon>
        <taxon>Chitinophagaceae</taxon>
        <taxon>Sediminibacterium</taxon>
    </lineage>
</organism>
<dbReference type="PANTHER" id="PTHR43861">
    <property type="entry name" value="TRANS-ACONITATE 2-METHYLTRANSFERASE-RELATED"/>
    <property type="match status" value="1"/>
</dbReference>
<accession>A0AAT9GIA8</accession>
<protein>
    <recommendedName>
        <fullName evidence="3">Class I SAM-dependent methyltransferase</fullName>
    </recommendedName>
</protein>
<name>A0AAT9GIA8_9BACT</name>
<dbReference type="CDD" id="cd02440">
    <property type="entry name" value="AdoMet_MTases"/>
    <property type="match status" value="1"/>
</dbReference>
<dbReference type="EMBL" id="AP029612">
    <property type="protein sequence ID" value="BFG70363.1"/>
    <property type="molecule type" value="Genomic_DNA"/>
</dbReference>
<dbReference type="AlphaFoldDB" id="A0AAT9GIA8"/>
<dbReference type="InterPro" id="IPR029063">
    <property type="entry name" value="SAM-dependent_MTases_sf"/>
</dbReference>
<sequence>MLKFNKKEVELFFYNEILSSFSKEAQPGLIRTFDKNIYEIEIIIKILNNAGKTENPTIIDFGCGLGINLMILSKYFNCKCIGLDRYDEFDEIHAREVGTTNQVVSRLQQFGVEVIPSNPITYKFENEIADVVTSFDVIEHFNFPPNEYLANMINAVRTGGHIMVGTPNQAHIFNRIKLLFGRNVWEDFDYWMNYNPFYGHVRELLTWELKKVIESMGLKHYTIHQSSYPLYSRLKMKFPRPIANVFYNIGKVIFLLFPNLNYYNLIAARKK</sequence>
<dbReference type="Gene3D" id="3.40.50.150">
    <property type="entry name" value="Vaccinia Virus protein VP39"/>
    <property type="match status" value="1"/>
</dbReference>